<feature type="coiled-coil region" evidence="1">
    <location>
        <begin position="81"/>
        <end position="120"/>
    </location>
</feature>
<evidence type="ECO:0000256" key="2">
    <source>
        <dbReference type="SAM" id="SignalP"/>
    </source>
</evidence>
<protein>
    <submittedName>
        <fullName evidence="3">Uncharacterized protein</fullName>
    </submittedName>
</protein>
<gene>
    <name evidence="3" type="ORF">CW751_05580</name>
</gene>
<feature type="chain" id="PRO_5014179361" evidence="2">
    <location>
        <begin position="23"/>
        <end position="145"/>
    </location>
</feature>
<evidence type="ECO:0000313" key="3">
    <source>
        <dbReference type="EMBL" id="PKR81291.1"/>
    </source>
</evidence>
<reference evidence="3 4" key="1">
    <citation type="submission" date="2017-12" db="EMBL/GenBank/DDBJ databases">
        <title>The draft genome sequence of Brumimicrobium saltpan LHR20.</title>
        <authorList>
            <person name="Do Z.-J."/>
            <person name="Luo H.-R."/>
        </authorList>
    </citation>
    <scope>NUCLEOTIDE SEQUENCE [LARGE SCALE GENOMIC DNA]</scope>
    <source>
        <strain evidence="3 4">LHR20</strain>
    </source>
</reference>
<feature type="signal peptide" evidence="2">
    <location>
        <begin position="1"/>
        <end position="22"/>
    </location>
</feature>
<evidence type="ECO:0000256" key="1">
    <source>
        <dbReference type="SAM" id="Coils"/>
    </source>
</evidence>
<sequence>MMKKIKILILSFSVILTANVMAQETTKANDLKKAEVQEMAFPEELNLSKDQKIKITDIVKDAEKVEKEIRSDKRLSVEKRQEKLLAIKDKKEREIKEILNEEQLATLKKLEAESKDAVKLKKVEKKTLSPKSKQLKVTKKASKVK</sequence>
<dbReference type="RefSeq" id="WP_101334017.1">
    <property type="nucleotide sequence ID" value="NZ_PJNI01000004.1"/>
</dbReference>
<dbReference type="Proteomes" id="UP000236654">
    <property type="component" value="Unassembled WGS sequence"/>
</dbReference>
<comment type="caution">
    <text evidence="3">The sequence shown here is derived from an EMBL/GenBank/DDBJ whole genome shotgun (WGS) entry which is preliminary data.</text>
</comment>
<keyword evidence="4" id="KW-1185">Reference proteome</keyword>
<dbReference type="AlphaFoldDB" id="A0A2I0R3Y7"/>
<keyword evidence="2" id="KW-0732">Signal</keyword>
<keyword evidence="1" id="KW-0175">Coiled coil</keyword>
<accession>A0A2I0R3Y7</accession>
<evidence type="ECO:0000313" key="4">
    <source>
        <dbReference type="Proteomes" id="UP000236654"/>
    </source>
</evidence>
<organism evidence="3 4">
    <name type="scientific">Brumimicrobium salinarum</name>
    <dbReference type="NCBI Taxonomy" id="2058658"/>
    <lineage>
        <taxon>Bacteria</taxon>
        <taxon>Pseudomonadati</taxon>
        <taxon>Bacteroidota</taxon>
        <taxon>Flavobacteriia</taxon>
        <taxon>Flavobacteriales</taxon>
        <taxon>Crocinitomicaceae</taxon>
        <taxon>Brumimicrobium</taxon>
    </lineage>
</organism>
<proteinExistence type="predicted"/>
<dbReference type="EMBL" id="PJNI01000004">
    <property type="protein sequence ID" value="PKR81291.1"/>
    <property type="molecule type" value="Genomic_DNA"/>
</dbReference>
<name>A0A2I0R3Y7_9FLAO</name>